<keyword evidence="3" id="KW-1185">Reference proteome</keyword>
<sequence>MWNLADFTRVDLTNANLQDESQLMQKLPREIRHRIYEFALNDTVTVNIGPQTKNAYKMGLPAAPTLMLTCKQVYAESIKLYWTNSTFRFPYATSTNFVTWSSKIRRRRRELLTDVEIRNPPTDRISDSRPEARWMQLDLKMDAVRGESILKECRADRRGIAVGVIKTNLFLPSSEPAAWRGLTPLTQEIWTAEPRKTVIPYL</sequence>
<dbReference type="InterPro" id="IPR045518">
    <property type="entry name" value="2EXR"/>
</dbReference>
<protein>
    <recommendedName>
        <fullName evidence="1">2EXR domain-containing protein</fullName>
    </recommendedName>
</protein>
<proteinExistence type="predicted"/>
<evidence type="ECO:0000313" key="3">
    <source>
        <dbReference type="Proteomes" id="UP000070133"/>
    </source>
</evidence>
<dbReference type="PANTHER" id="PTHR42085:SF1">
    <property type="entry name" value="F-BOX DOMAIN-CONTAINING PROTEIN"/>
    <property type="match status" value="1"/>
</dbReference>
<feature type="domain" description="2EXR" evidence="1">
    <location>
        <begin position="25"/>
        <end position="90"/>
    </location>
</feature>
<dbReference type="AlphaFoldDB" id="A0A139HLK2"/>
<dbReference type="EMBL" id="LFZN01000031">
    <property type="protein sequence ID" value="KXT03395.1"/>
    <property type="molecule type" value="Genomic_DNA"/>
</dbReference>
<dbReference type="OrthoDB" id="3650112at2759"/>
<evidence type="ECO:0000313" key="2">
    <source>
        <dbReference type="EMBL" id="KXT03395.1"/>
    </source>
</evidence>
<name>A0A139HLK2_9PEZI</name>
<comment type="caution">
    <text evidence="2">The sequence shown here is derived from an EMBL/GenBank/DDBJ whole genome shotgun (WGS) entry which is preliminary data.</text>
</comment>
<dbReference type="InterPro" id="IPR038883">
    <property type="entry name" value="AN11006-like"/>
</dbReference>
<dbReference type="Proteomes" id="UP000070133">
    <property type="component" value="Unassembled WGS sequence"/>
</dbReference>
<dbReference type="PANTHER" id="PTHR42085">
    <property type="entry name" value="F-BOX DOMAIN-CONTAINING PROTEIN"/>
    <property type="match status" value="1"/>
</dbReference>
<organism evidence="2 3">
    <name type="scientific">Pseudocercospora eumusae</name>
    <dbReference type="NCBI Taxonomy" id="321146"/>
    <lineage>
        <taxon>Eukaryota</taxon>
        <taxon>Fungi</taxon>
        <taxon>Dikarya</taxon>
        <taxon>Ascomycota</taxon>
        <taxon>Pezizomycotina</taxon>
        <taxon>Dothideomycetes</taxon>
        <taxon>Dothideomycetidae</taxon>
        <taxon>Mycosphaerellales</taxon>
        <taxon>Mycosphaerellaceae</taxon>
        <taxon>Pseudocercospora</taxon>
    </lineage>
</organism>
<accession>A0A139HLK2</accession>
<evidence type="ECO:0000259" key="1">
    <source>
        <dbReference type="Pfam" id="PF20150"/>
    </source>
</evidence>
<dbReference type="Pfam" id="PF20150">
    <property type="entry name" value="2EXR"/>
    <property type="match status" value="1"/>
</dbReference>
<gene>
    <name evidence="2" type="ORF">AC578_3969</name>
</gene>
<reference evidence="2 3" key="1">
    <citation type="submission" date="2015-07" db="EMBL/GenBank/DDBJ databases">
        <title>Comparative genomics of the Sigatoka disease complex on banana suggests a link between parallel evolutionary changes in Pseudocercospora fijiensis and Pseudocercospora eumusae and increased virulence on the banana host.</title>
        <authorList>
            <person name="Chang T.-C."/>
            <person name="Salvucci A."/>
            <person name="Crous P.W."/>
            <person name="Stergiopoulos I."/>
        </authorList>
    </citation>
    <scope>NUCLEOTIDE SEQUENCE [LARGE SCALE GENOMIC DNA]</scope>
    <source>
        <strain evidence="2 3">CBS 114824</strain>
    </source>
</reference>